<dbReference type="EMBL" id="CAXKWB010024727">
    <property type="protein sequence ID" value="CAL4126598.1"/>
    <property type="molecule type" value="Genomic_DNA"/>
</dbReference>
<feature type="compositionally biased region" description="Low complexity" evidence="1">
    <location>
        <begin position="90"/>
        <end position="100"/>
    </location>
</feature>
<keyword evidence="3" id="KW-1185">Reference proteome</keyword>
<accession>A0AAV2RMT5</accession>
<evidence type="ECO:0000313" key="3">
    <source>
        <dbReference type="Proteomes" id="UP001497623"/>
    </source>
</evidence>
<dbReference type="Proteomes" id="UP001497623">
    <property type="component" value="Unassembled WGS sequence"/>
</dbReference>
<feature type="region of interest" description="Disordered" evidence="1">
    <location>
        <begin position="85"/>
        <end position="111"/>
    </location>
</feature>
<evidence type="ECO:0000256" key="1">
    <source>
        <dbReference type="SAM" id="MobiDB-lite"/>
    </source>
</evidence>
<protein>
    <submittedName>
        <fullName evidence="2">Uncharacterized protein</fullName>
    </submittedName>
</protein>
<feature type="non-terminal residue" evidence="2">
    <location>
        <position position="1"/>
    </location>
</feature>
<sequence>SARGVCVREEEDWLTVKPAAAFTLRPSQGSAFSTLERYSLAGELSSSLPSGRLYYSHEAAEEYAGEYSGGEDLGVATAECSTSTSSLAQPCCSSDPACDPSSEEPETTHDQ</sequence>
<name>A0AAV2RMT5_MEGNR</name>
<dbReference type="AlphaFoldDB" id="A0AAV2RMT5"/>
<organism evidence="2 3">
    <name type="scientific">Meganyctiphanes norvegica</name>
    <name type="common">Northern krill</name>
    <name type="synonym">Thysanopoda norvegica</name>
    <dbReference type="NCBI Taxonomy" id="48144"/>
    <lineage>
        <taxon>Eukaryota</taxon>
        <taxon>Metazoa</taxon>
        <taxon>Ecdysozoa</taxon>
        <taxon>Arthropoda</taxon>
        <taxon>Crustacea</taxon>
        <taxon>Multicrustacea</taxon>
        <taxon>Malacostraca</taxon>
        <taxon>Eumalacostraca</taxon>
        <taxon>Eucarida</taxon>
        <taxon>Euphausiacea</taxon>
        <taxon>Euphausiidae</taxon>
        <taxon>Meganyctiphanes</taxon>
    </lineage>
</organism>
<proteinExistence type="predicted"/>
<reference evidence="2 3" key="1">
    <citation type="submission" date="2024-05" db="EMBL/GenBank/DDBJ databases">
        <authorList>
            <person name="Wallberg A."/>
        </authorList>
    </citation>
    <scope>NUCLEOTIDE SEQUENCE [LARGE SCALE GENOMIC DNA]</scope>
</reference>
<evidence type="ECO:0000313" key="2">
    <source>
        <dbReference type="EMBL" id="CAL4126598.1"/>
    </source>
</evidence>
<comment type="caution">
    <text evidence="2">The sequence shown here is derived from an EMBL/GenBank/DDBJ whole genome shotgun (WGS) entry which is preliminary data.</text>
</comment>
<gene>
    <name evidence="2" type="ORF">MNOR_LOCUS25648</name>
</gene>